<organism evidence="1">
    <name type="scientific">Cacopsylla melanoneura</name>
    <dbReference type="NCBI Taxonomy" id="428564"/>
    <lineage>
        <taxon>Eukaryota</taxon>
        <taxon>Metazoa</taxon>
        <taxon>Ecdysozoa</taxon>
        <taxon>Arthropoda</taxon>
        <taxon>Hexapoda</taxon>
        <taxon>Insecta</taxon>
        <taxon>Pterygota</taxon>
        <taxon>Neoptera</taxon>
        <taxon>Paraneoptera</taxon>
        <taxon>Hemiptera</taxon>
        <taxon>Sternorrhyncha</taxon>
        <taxon>Psylloidea</taxon>
        <taxon>Psyllidae</taxon>
        <taxon>Psyllinae</taxon>
        <taxon>Cacopsylla</taxon>
    </lineage>
</organism>
<accession>A0A8D8QKJ7</accession>
<evidence type="ECO:0000313" key="1">
    <source>
        <dbReference type="EMBL" id="CAG6633526.1"/>
    </source>
</evidence>
<dbReference type="EMBL" id="HBUF01082917">
    <property type="protein sequence ID" value="CAG6633526.1"/>
    <property type="molecule type" value="Transcribed_RNA"/>
</dbReference>
<dbReference type="EMBL" id="HBUF01082920">
    <property type="protein sequence ID" value="CAG6633528.1"/>
    <property type="molecule type" value="Transcribed_RNA"/>
</dbReference>
<protein>
    <submittedName>
        <fullName evidence="1">Uncharacterized protein</fullName>
    </submittedName>
</protein>
<reference evidence="1" key="1">
    <citation type="submission" date="2021-05" db="EMBL/GenBank/DDBJ databases">
        <authorList>
            <person name="Alioto T."/>
            <person name="Alioto T."/>
            <person name="Gomez Garrido J."/>
        </authorList>
    </citation>
    <scope>NUCLEOTIDE SEQUENCE</scope>
</reference>
<sequence length="100" mass="11482">MLRASSLETTVFPPAPLHSDGRVRGTLRRATQICPPYRPAAALLVLDTFLLPEESFMLLNTTSKFFYFDKSSLPPFFVRTRGFSLPLFDRFCFALCSWRE</sequence>
<dbReference type="AlphaFoldDB" id="A0A8D8QKJ7"/>
<proteinExistence type="predicted"/>
<name>A0A8D8QKJ7_9HEMI</name>